<dbReference type="InterPro" id="IPR001129">
    <property type="entry name" value="Membr-assoc_MAPEG"/>
</dbReference>
<comment type="subcellular location">
    <subcellularLocation>
        <location evidence="3">Endoplasmic reticulum membrane</location>
        <topology evidence="3">Multi-pass membrane protein</topology>
    </subcellularLocation>
    <subcellularLocation>
        <location evidence="2">Mitochondrion outer membrane</location>
    </subcellularLocation>
</comment>
<dbReference type="PANTHER" id="PTHR10689">
    <property type="entry name" value="MICROSOMAL GLUTATHIONE S-TRANSFERASE 1"/>
    <property type="match status" value="1"/>
</dbReference>
<dbReference type="GO" id="GO:0005741">
    <property type="term" value="C:mitochondrial outer membrane"/>
    <property type="evidence" value="ECO:0007669"/>
    <property type="project" value="UniProtKB-SubCell"/>
</dbReference>
<name>A0A9Q0RZW9_9DIPT</name>
<gene>
    <name evidence="18" type="primary">Mgst1</name>
    <name evidence="18" type="ORF">Bhyg_11133</name>
</gene>
<accession>A0A9Q0RZW9</accession>
<evidence type="ECO:0000256" key="4">
    <source>
        <dbReference type="ARBA" id="ARBA00010459"/>
    </source>
</evidence>
<evidence type="ECO:0000256" key="2">
    <source>
        <dbReference type="ARBA" id="ARBA00004294"/>
    </source>
</evidence>
<evidence type="ECO:0000256" key="5">
    <source>
        <dbReference type="ARBA" id="ARBA00012452"/>
    </source>
</evidence>
<evidence type="ECO:0000256" key="15">
    <source>
        <dbReference type="ARBA" id="ARBA00039397"/>
    </source>
</evidence>
<evidence type="ECO:0000256" key="6">
    <source>
        <dbReference type="ARBA" id="ARBA00022679"/>
    </source>
</evidence>
<keyword evidence="12" id="KW-0496">Mitochondrion</keyword>
<dbReference type="Proteomes" id="UP001151699">
    <property type="component" value="Chromosome X"/>
</dbReference>
<dbReference type="PANTHER" id="PTHR10689:SF6">
    <property type="entry name" value="MICROSOMAL GLUTATHIONE S-TRANSFERASE 1"/>
    <property type="match status" value="1"/>
</dbReference>
<keyword evidence="13 17" id="KW-0472">Membrane</keyword>
<sequence length="120" mass="13464">MALLTGAQRFRTKTFANPEDLPSKKLKVKFGDEDVERVRRAHRNDLENVLPFIAVGFFYTLTSPSLYLATQLFRAAAISRLLHTFVYAIVVIPQPARALAFAIPLGITGYMAVTTVLYFL</sequence>
<evidence type="ECO:0000256" key="17">
    <source>
        <dbReference type="SAM" id="Phobius"/>
    </source>
</evidence>
<dbReference type="EMBL" id="WJQU01000003">
    <property type="protein sequence ID" value="KAJ6638398.1"/>
    <property type="molecule type" value="Genomic_DNA"/>
</dbReference>
<keyword evidence="10 17" id="KW-1133">Transmembrane helix</keyword>
<dbReference type="OrthoDB" id="193139at2759"/>
<comment type="function">
    <text evidence="1">Conjugation of reduced glutathione to a wide number of exogenous and endogenous hydrophobic electrophiles.</text>
</comment>
<dbReference type="InterPro" id="IPR023352">
    <property type="entry name" value="MAPEG-like_dom_sf"/>
</dbReference>
<keyword evidence="11" id="KW-0007">Acetylation</keyword>
<comment type="catalytic activity">
    <reaction evidence="16">
        <text>RX + glutathione = an S-substituted glutathione + a halide anion + H(+)</text>
        <dbReference type="Rhea" id="RHEA:16437"/>
        <dbReference type="ChEBI" id="CHEBI:15378"/>
        <dbReference type="ChEBI" id="CHEBI:16042"/>
        <dbReference type="ChEBI" id="CHEBI:17792"/>
        <dbReference type="ChEBI" id="CHEBI:57925"/>
        <dbReference type="ChEBI" id="CHEBI:90779"/>
        <dbReference type="EC" id="2.5.1.18"/>
    </reaction>
    <physiologicalReaction direction="left-to-right" evidence="16">
        <dbReference type="Rhea" id="RHEA:16438"/>
    </physiologicalReaction>
</comment>
<evidence type="ECO:0000256" key="11">
    <source>
        <dbReference type="ARBA" id="ARBA00022990"/>
    </source>
</evidence>
<dbReference type="Pfam" id="PF01124">
    <property type="entry name" value="MAPEG"/>
    <property type="match status" value="1"/>
</dbReference>
<dbReference type="SUPFAM" id="SSF161084">
    <property type="entry name" value="MAPEG domain-like"/>
    <property type="match status" value="1"/>
</dbReference>
<reference evidence="18" key="1">
    <citation type="submission" date="2022-07" db="EMBL/GenBank/DDBJ databases">
        <authorList>
            <person name="Trinca V."/>
            <person name="Uliana J.V.C."/>
            <person name="Torres T.T."/>
            <person name="Ward R.J."/>
            <person name="Monesi N."/>
        </authorList>
    </citation>
    <scope>NUCLEOTIDE SEQUENCE</scope>
    <source>
        <strain evidence="18">HSMRA1968</strain>
        <tissue evidence="18">Whole embryos</tissue>
    </source>
</reference>
<organism evidence="18 19">
    <name type="scientific">Pseudolycoriella hygida</name>
    <dbReference type="NCBI Taxonomy" id="35572"/>
    <lineage>
        <taxon>Eukaryota</taxon>
        <taxon>Metazoa</taxon>
        <taxon>Ecdysozoa</taxon>
        <taxon>Arthropoda</taxon>
        <taxon>Hexapoda</taxon>
        <taxon>Insecta</taxon>
        <taxon>Pterygota</taxon>
        <taxon>Neoptera</taxon>
        <taxon>Endopterygota</taxon>
        <taxon>Diptera</taxon>
        <taxon>Nematocera</taxon>
        <taxon>Sciaroidea</taxon>
        <taxon>Sciaridae</taxon>
        <taxon>Pseudolycoriella</taxon>
    </lineage>
</organism>
<dbReference type="InterPro" id="IPR040162">
    <property type="entry name" value="MGST1-like"/>
</dbReference>
<evidence type="ECO:0000256" key="10">
    <source>
        <dbReference type="ARBA" id="ARBA00022989"/>
    </source>
</evidence>
<keyword evidence="9" id="KW-0256">Endoplasmic reticulum</keyword>
<keyword evidence="6" id="KW-0808">Transferase</keyword>
<keyword evidence="8" id="KW-1000">Mitochondrion outer membrane</keyword>
<dbReference type="Gene3D" id="1.20.120.550">
    <property type="entry name" value="Membrane associated eicosanoid/glutathione metabolism-like domain"/>
    <property type="match status" value="1"/>
</dbReference>
<evidence type="ECO:0000256" key="9">
    <source>
        <dbReference type="ARBA" id="ARBA00022824"/>
    </source>
</evidence>
<evidence type="ECO:0000256" key="8">
    <source>
        <dbReference type="ARBA" id="ARBA00022787"/>
    </source>
</evidence>
<comment type="caution">
    <text evidence="18">The sequence shown here is derived from an EMBL/GenBank/DDBJ whole genome shotgun (WGS) entry which is preliminary data.</text>
</comment>
<dbReference type="EC" id="2.5.1.18" evidence="5"/>
<evidence type="ECO:0000256" key="14">
    <source>
        <dbReference type="ARBA" id="ARBA00038540"/>
    </source>
</evidence>
<evidence type="ECO:0000256" key="12">
    <source>
        <dbReference type="ARBA" id="ARBA00023128"/>
    </source>
</evidence>
<dbReference type="FunFam" id="1.20.120.550:FF:000002">
    <property type="entry name" value="Microsomal glutathione S-transferase 1"/>
    <property type="match status" value="1"/>
</dbReference>
<keyword evidence="7 17" id="KW-0812">Transmembrane</keyword>
<protein>
    <recommendedName>
        <fullName evidence="15">Microsomal glutathione S-transferase 1</fullName>
        <ecNumber evidence="5">2.5.1.18</ecNumber>
    </recommendedName>
</protein>
<comment type="subunit">
    <text evidence="14">Homotrimer; The trimer binds only one molecule of glutathione.</text>
</comment>
<evidence type="ECO:0000256" key="1">
    <source>
        <dbReference type="ARBA" id="ARBA00003701"/>
    </source>
</evidence>
<evidence type="ECO:0000256" key="7">
    <source>
        <dbReference type="ARBA" id="ARBA00022692"/>
    </source>
</evidence>
<evidence type="ECO:0000256" key="16">
    <source>
        <dbReference type="ARBA" id="ARBA00049385"/>
    </source>
</evidence>
<evidence type="ECO:0000313" key="18">
    <source>
        <dbReference type="EMBL" id="KAJ6638398.1"/>
    </source>
</evidence>
<dbReference type="GO" id="GO:0005789">
    <property type="term" value="C:endoplasmic reticulum membrane"/>
    <property type="evidence" value="ECO:0007669"/>
    <property type="project" value="UniProtKB-SubCell"/>
</dbReference>
<comment type="similarity">
    <text evidence="4">Belongs to the MAPEG family.</text>
</comment>
<keyword evidence="19" id="KW-1185">Reference proteome</keyword>
<proteinExistence type="inferred from homology"/>
<feature type="transmembrane region" description="Helical" evidence="17">
    <location>
        <begin position="49"/>
        <end position="67"/>
    </location>
</feature>
<dbReference type="GO" id="GO:0004364">
    <property type="term" value="F:glutathione transferase activity"/>
    <property type="evidence" value="ECO:0007669"/>
    <property type="project" value="UniProtKB-EC"/>
</dbReference>
<feature type="transmembrane region" description="Helical" evidence="17">
    <location>
        <begin position="99"/>
        <end position="119"/>
    </location>
</feature>
<evidence type="ECO:0000256" key="3">
    <source>
        <dbReference type="ARBA" id="ARBA00004477"/>
    </source>
</evidence>
<dbReference type="AlphaFoldDB" id="A0A9Q0RZW9"/>
<evidence type="ECO:0000256" key="13">
    <source>
        <dbReference type="ARBA" id="ARBA00023136"/>
    </source>
</evidence>
<evidence type="ECO:0000313" key="19">
    <source>
        <dbReference type="Proteomes" id="UP001151699"/>
    </source>
</evidence>